<evidence type="ECO:0000313" key="1">
    <source>
        <dbReference type="EMBL" id="WKK80553.2"/>
    </source>
</evidence>
<organism evidence="1">
    <name type="scientific">Marivirga arenosa</name>
    <dbReference type="NCBI Taxonomy" id="3059076"/>
    <lineage>
        <taxon>Bacteria</taxon>
        <taxon>Pseudomonadati</taxon>
        <taxon>Bacteroidota</taxon>
        <taxon>Cytophagia</taxon>
        <taxon>Cytophagales</taxon>
        <taxon>Marivirgaceae</taxon>
        <taxon>Marivirga</taxon>
    </lineage>
</organism>
<evidence type="ECO:0000313" key="2">
    <source>
        <dbReference type="EMBL" id="WKK84464.1"/>
    </source>
</evidence>
<dbReference type="Proteomes" id="UP001244443">
    <property type="component" value="Chromosome"/>
</dbReference>
<accession>A0AA49GGG7</accession>
<dbReference type="EMBL" id="CP129968">
    <property type="protein sequence ID" value="WKK80553.2"/>
    <property type="molecule type" value="Genomic_DNA"/>
</dbReference>
<accession>A0AA49JI05</accession>
<reference evidence="1 3" key="1">
    <citation type="submission" date="2023-08" db="EMBL/GenBank/DDBJ databases">
        <title>Comparative genomics and taxonomic characterization of three novel marine species of genus Marivirga.</title>
        <authorList>
            <person name="Muhammad N."/>
            <person name="Kim S.-G."/>
        </authorList>
    </citation>
    <scope>NUCLEOTIDE SEQUENCE</scope>
    <source>
        <strain evidence="2 3">ABR2-2</strain>
        <strain evidence="1">BKB1-2</strain>
    </source>
</reference>
<protein>
    <submittedName>
        <fullName evidence="1">Uncharacterized protein</fullName>
    </submittedName>
</protein>
<dbReference type="Proteomes" id="UP001232019">
    <property type="component" value="Chromosome"/>
</dbReference>
<gene>
    <name evidence="1" type="ORF">QYS47_26060</name>
    <name evidence="2" type="ORF">QYS48_20200</name>
</gene>
<dbReference type="EMBL" id="CP129970">
    <property type="protein sequence ID" value="WKK84464.1"/>
    <property type="molecule type" value="Genomic_DNA"/>
</dbReference>
<dbReference type="AlphaFoldDB" id="A0AA49GGG7"/>
<proteinExistence type="predicted"/>
<evidence type="ECO:0000313" key="3">
    <source>
        <dbReference type="Proteomes" id="UP001244443"/>
    </source>
</evidence>
<dbReference type="RefSeq" id="WP_302100807.1">
    <property type="nucleotide sequence ID" value="NZ_CP129968.2"/>
</dbReference>
<dbReference type="KEGG" id="marp:QYS47_26060"/>
<name>A0AA49GGG7_9BACT</name>
<keyword evidence="3" id="KW-1185">Reference proteome</keyword>
<sequence>MRSLGSLLRAGYVPHKGQEFYQAYSEIPSLRFVDIEKRKRRDTEYLFEPGSHDNLDHYFLWPYFPGNPIQSVQLIKPIPFFATRKKYPLKEGALRYKDIICYTEETIYLFPTFFRPFY</sequence>